<reference evidence="2" key="1">
    <citation type="submission" date="2021-02" db="EMBL/GenBank/DDBJ databases">
        <authorList>
            <person name="Nowell W R."/>
        </authorList>
    </citation>
    <scope>NUCLEOTIDE SEQUENCE</scope>
</reference>
<proteinExistence type="predicted"/>
<protein>
    <recommendedName>
        <fullName evidence="1">TIR domain-containing protein</fullName>
    </recommendedName>
</protein>
<organism evidence="2 3">
    <name type="scientific">Adineta ricciae</name>
    <name type="common">Rotifer</name>
    <dbReference type="NCBI Taxonomy" id="249248"/>
    <lineage>
        <taxon>Eukaryota</taxon>
        <taxon>Metazoa</taxon>
        <taxon>Spiralia</taxon>
        <taxon>Gnathifera</taxon>
        <taxon>Rotifera</taxon>
        <taxon>Eurotatoria</taxon>
        <taxon>Bdelloidea</taxon>
        <taxon>Adinetida</taxon>
        <taxon>Adinetidae</taxon>
        <taxon>Adineta</taxon>
    </lineage>
</organism>
<dbReference type="InterPro" id="IPR000157">
    <property type="entry name" value="TIR_dom"/>
</dbReference>
<comment type="caution">
    <text evidence="2">The sequence shown here is derived from an EMBL/GenBank/DDBJ whole genome shotgun (WGS) entry which is preliminary data.</text>
</comment>
<dbReference type="PANTHER" id="PTHR46270">
    <property type="entry name" value="ARMADILLO-TYPE FOLD-RELATED"/>
    <property type="match status" value="1"/>
</dbReference>
<name>A0A815SCB0_ADIRI</name>
<dbReference type="PANTHER" id="PTHR46270:SF2">
    <property type="entry name" value="TIR DOMAIN-CONTAINING PROTEIN"/>
    <property type="match status" value="1"/>
</dbReference>
<dbReference type="Pfam" id="PF13676">
    <property type="entry name" value="TIR_2"/>
    <property type="match status" value="1"/>
</dbReference>
<dbReference type="AlphaFoldDB" id="A0A815SCB0"/>
<dbReference type="PROSITE" id="PS50104">
    <property type="entry name" value="TIR"/>
    <property type="match status" value="1"/>
</dbReference>
<dbReference type="InterPro" id="IPR035897">
    <property type="entry name" value="Toll_tir_struct_dom_sf"/>
</dbReference>
<dbReference type="GO" id="GO:0007165">
    <property type="term" value="P:signal transduction"/>
    <property type="evidence" value="ECO:0007669"/>
    <property type="project" value="InterPro"/>
</dbReference>
<evidence type="ECO:0000259" key="1">
    <source>
        <dbReference type="PROSITE" id="PS50104"/>
    </source>
</evidence>
<dbReference type="Gene3D" id="3.40.50.10140">
    <property type="entry name" value="Toll/interleukin-1 receptor homology (TIR) domain"/>
    <property type="match status" value="1"/>
</dbReference>
<dbReference type="Proteomes" id="UP000663852">
    <property type="component" value="Unassembled WGS sequence"/>
</dbReference>
<evidence type="ECO:0000313" key="3">
    <source>
        <dbReference type="Proteomes" id="UP000663852"/>
    </source>
</evidence>
<feature type="domain" description="TIR" evidence="1">
    <location>
        <begin position="481"/>
        <end position="613"/>
    </location>
</feature>
<dbReference type="SUPFAM" id="SSF52200">
    <property type="entry name" value="Toll/Interleukin receptor TIR domain"/>
    <property type="match status" value="1"/>
</dbReference>
<sequence>MQTAHFTTQMHSDSENFCEIKQIYYKLIQFQSDIVDNVFQLNIIERKNLWSSILDLWIKLTKNISNVTSHNEHLFNDSFNIIHTLSQQLVESKSILDKNDREIVQKTCLSCLKMLNSVPMNDFLCKHHHISHQSILELNISLIMTSFSEITFHLLPNDIHIFEEYLQILVQLTKYMERKITSNEHHIKSIVERLLHFFWNLSDRIYFLSILIKINLPENVLRWLSYSNSHFLSLISIIHNLSRHDIGVDQLNQHNAIEIIKTFQQKHHFEKTKEIELLISMILAELSSPEQLKCDEKIRNNVLNELLQRTINAANNENFLDQTGFHISEFLAVMVKLFVVEENTLDYILCHAETHPPSNTSSTIQLFISLFKSFCQISDENNHLEQFTLITIINILWSISFQKKYLQLLINDHKEIKNILENLIENQNIDIIDRYKPRSIEGIRVAAQGIIHNTQQYSQNQHISIHSLSSQQQQTSPTKIEKPLVMISYSHHDKVFCDKLVDTLSNKQNLFDFWIDRNHSRIAGDLWELIASGIEHANVILCIISDYYFQSKSCRHELIYATDSLHKIIIPVILEDFKPKGWLGIRIPGMKYVRFHTIKQLDEEIITDLLETILSTLPSTESSDEKISHLNNQLSTKDEIDKWFLHHHISIQLRDLYDFQTEEEIIQYGKDLIENYDKHWQIYSNAYMKKFNGGQLLPHEFQRFSQAIQQLIDNKKIN</sequence>
<accession>A0A815SCB0</accession>
<dbReference type="OrthoDB" id="9982753at2759"/>
<evidence type="ECO:0000313" key="2">
    <source>
        <dbReference type="EMBL" id="CAF1490795.1"/>
    </source>
</evidence>
<dbReference type="EMBL" id="CAJNOJ010000586">
    <property type="protein sequence ID" value="CAF1490795.1"/>
    <property type="molecule type" value="Genomic_DNA"/>
</dbReference>
<gene>
    <name evidence="2" type="ORF">EDS130_LOCUS42014</name>
</gene>